<evidence type="ECO:0008006" key="6">
    <source>
        <dbReference type="Google" id="ProtNLM"/>
    </source>
</evidence>
<dbReference type="GO" id="GO:0046872">
    <property type="term" value="F:metal ion binding"/>
    <property type="evidence" value="ECO:0007669"/>
    <property type="project" value="UniProtKB-KW"/>
</dbReference>
<evidence type="ECO:0000313" key="5">
    <source>
        <dbReference type="Proteomes" id="UP000053557"/>
    </source>
</evidence>
<comment type="caution">
    <text evidence="4">The sequence shown here is derived from an EMBL/GenBank/DDBJ whole genome shotgun (WGS) entry which is preliminary data.</text>
</comment>
<dbReference type="InterPro" id="IPR034660">
    <property type="entry name" value="DinB/YfiT-like"/>
</dbReference>
<evidence type="ECO:0000313" key="4">
    <source>
        <dbReference type="EMBL" id="KUO96393.1"/>
    </source>
</evidence>
<comment type="similarity">
    <text evidence="1">Belongs to the DinB family.</text>
</comment>
<dbReference type="Proteomes" id="UP000053557">
    <property type="component" value="Unassembled WGS sequence"/>
</dbReference>
<sequence>MSHLLSEQYDLIRKTRETLFSFLESLPADVLHKKVPGFGFDTIAHAHLHAAGCYMHWLVKFARIRSYPQFPTDEEIQSADVPDLRHWFSISDAVVAEFLSVYESRLSEVIYHHSEGSMGVTPLWLMTHTITHEFHHKGQIVAMARCLGYAPPDTDLVVAEGTSE</sequence>
<name>A0A117SY38_9BACL</name>
<feature type="binding site" evidence="3">
    <location>
        <position position="49"/>
    </location>
    <ligand>
        <name>a divalent metal cation</name>
        <dbReference type="ChEBI" id="CHEBI:60240"/>
    </ligand>
</feature>
<dbReference type="InterPro" id="IPR007837">
    <property type="entry name" value="DinB"/>
</dbReference>
<protein>
    <recommendedName>
        <fullName evidence="6">Damage-inducible protein DinB</fullName>
    </recommendedName>
</protein>
<dbReference type="OrthoDB" id="118635at2"/>
<dbReference type="Pfam" id="PF05163">
    <property type="entry name" value="DinB"/>
    <property type="match status" value="1"/>
</dbReference>
<gene>
    <name evidence="4" type="ORF">ATW55_03965</name>
</gene>
<dbReference type="RefSeq" id="WP_067714540.1">
    <property type="nucleotide sequence ID" value="NZ_LPVJ01000019.1"/>
</dbReference>
<dbReference type="PANTHER" id="PTHR37302">
    <property type="entry name" value="SLR1116 PROTEIN"/>
    <property type="match status" value="1"/>
</dbReference>
<evidence type="ECO:0000256" key="1">
    <source>
        <dbReference type="ARBA" id="ARBA00008635"/>
    </source>
</evidence>
<dbReference type="PANTHER" id="PTHR37302:SF3">
    <property type="entry name" value="DAMAGE-INDUCIBLE PROTEIN DINB"/>
    <property type="match status" value="1"/>
</dbReference>
<proteinExistence type="inferred from homology"/>
<organism evidence="4 5">
    <name type="scientific">Ferroacidibacillus organovorans</name>
    <dbReference type="NCBI Taxonomy" id="1765683"/>
    <lineage>
        <taxon>Bacteria</taxon>
        <taxon>Bacillati</taxon>
        <taxon>Bacillota</taxon>
        <taxon>Bacilli</taxon>
        <taxon>Bacillales</taxon>
        <taxon>Alicyclobacillaceae</taxon>
        <taxon>Ferroacidibacillus</taxon>
    </lineage>
</organism>
<reference evidence="4 5" key="1">
    <citation type="submission" date="2015-12" db="EMBL/GenBank/DDBJ databases">
        <title>Draft genome sequence of Acidibacillus ferrooxidans ITV001, isolated from a chalcopyrite acid mine drainage site in Brazil.</title>
        <authorList>
            <person name="Dall'Agnol H."/>
            <person name="Nancucheo I."/>
            <person name="Johnson B."/>
            <person name="Oliveira R."/>
            <person name="Leite L."/>
            <person name="Pylro V."/>
            <person name="Nunes G.L."/>
            <person name="Tzotzos G."/>
            <person name="Fernandes G.R."/>
            <person name="Dutra J."/>
            <person name="Orellana S.C."/>
            <person name="Oliveira G."/>
        </authorList>
    </citation>
    <scope>NUCLEOTIDE SEQUENCE [LARGE SCALE GENOMIC DNA]</scope>
    <source>
        <strain evidence="5">ITV01</strain>
    </source>
</reference>
<accession>A0A117SY38</accession>
<evidence type="ECO:0000256" key="3">
    <source>
        <dbReference type="PIRSR" id="PIRSR607837-1"/>
    </source>
</evidence>
<feature type="binding site" evidence="3">
    <location>
        <position position="136"/>
    </location>
    <ligand>
        <name>a divalent metal cation</name>
        <dbReference type="ChEBI" id="CHEBI:60240"/>
    </ligand>
</feature>
<feature type="binding site" evidence="3">
    <location>
        <position position="132"/>
    </location>
    <ligand>
        <name>a divalent metal cation</name>
        <dbReference type="ChEBI" id="CHEBI:60240"/>
    </ligand>
</feature>
<evidence type="ECO:0000256" key="2">
    <source>
        <dbReference type="ARBA" id="ARBA00022723"/>
    </source>
</evidence>
<dbReference type="Gene3D" id="1.20.120.450">
    <property type="entry name" value="dinb family like domain"/>
    <property type="match status" value="1"/>
</dbReference>
<keyword evidence="5" id="KW-1185">Reference proteome</keyword>
<dbReference type="AlphaFoldDB" id="A0A117SY38"/>
<dbReference type="EMBL" id="LPVJ01000019">
    <property type="protein sequence ID" value="KUO96393.1"/>
    <property type="molecule type" value="Genomic_DNA"/>
</dbReference>
<dbReference type="SUPFAM" id="SSF109854">
    <property type="entry name" value="DinB/YfiT-like putative metalloenzymes"/>
    <property type="match status" value="1"/>
</dbReference>
<keyword evidence="2 3" id="KW-0479">Metal-binding</keyword>